<dbReference type="Gene3D" id="3.30.40.10">
    <property type="entry name" value="Zinc/RING finger domain, C3HC4 (zinc finger)"/>
    <property type="match status" value="1"/>
</dbReference>
<dbReference type="GO" id="GO:0042734">
    <property type="term" value="C:presynaptic membrane"/>
    <property type="evidence" value="ECO:0007669"/>
    <property type="project" value="TreeGrafter"/>
</dbReference>
<protein>
    <submittedName>
        <fullName evidence="2">Uncharacterized protein</fullName>
    </submittedName>
</protein>
<dbReference type="GO" id="GO:0048791">
    <property type="term" value="P:calcium ion-regulated exocytosis of neurotransmitter"/>
    <property type="evidence" value="ECO:0007669"/>
    <property type="project" value="TreeGrafter"/>
</dbReference>
<dbReference type="SUPFAM" id="SSF57903">
    <property type="entry name" value="FYVE/PHD zinc finger"/>
    <property type="match status" value="1"/>
</dbReference>
<dbReference type="GO" id="GO:0048788">
    <property type="term" value="C:cytoskeleton of presynaptic active zone"/>
    <property type="evidence" value="ECO:0007669"/>
    <property type="project" value="TreeGrafter"/>
</dbReference>
<evidence type="ECO:0000313" key="2">
    <source>
        <dbReference type="EMBL" id="CAL4166352.1"/>
    </source>
</evidence>
<dbReference type="GO" id="GO:0050806">
    <property type="term" value="P:positive regulation of synaptic transmission"/>
    <property type="evidence" value="ECO:0007669"/>
    <property type="project" value="TreeGrafter"/>
</dbReference>
<dbReference type="PANTHER" id="PTHR12157:SF24">
    <property type="entry name" value="FIFE, ISOFORM D"/>
    <property type="match status" value="1"/>
</dbReference>
<dbReference type="GO" id="GO:0044325">
    <property type="term" value="F:transmembrane transporter binding"/>
    <property type="evidence" value="ECO:0007669"/>
    <property type="project" value="TreeGrafter"/>
</dbReference>
<dbReference type="InterPro" id="IPR039032">
    <property type="entry name" value="Rim-like"/>
</dbReference>
<feature type="compositionally biased region" description="Low complexity" evidence="1">
    <location>
        <begin position="1"/>
        <end position="12"/>
    </location>
</feature>
<evidence type="ECO:0000313" key="3">
    <source>
        <dbReference type="Proteomes" id="UP001497623"/>
    </source>
</evidence>
<feature type="compositionally biased region" description="Low complexity" evidence="1">
    <location>
        <begin position="149"/>
        <end position="168"/>
    </location>
</feature>
<dbReference type="Proteomes" id="UP001497623">
    <property type="component" value="Unassembled WGS sequence"/>
</dbReference>
<feature type="non-terminal residue" evidence="2">
    <location>
        <position position="1"/>
    </location>
</feature>
<dbReference type="PANTHER" id="PTHR12157">
    <property type="entry name" value="REGULATING SYNAPTIC MEMBRANE EXOCYTOSIS PROTEIN"/>
    <property type="match status" value="1"/>
</dbReference>
<feature type="non-terminal residue" evidence="2">
    <location>
        <position position="168"/>
    </location>
</feature>
<proteinExistence type="predicted"/>
<dbReference type="EMBL" id="CAXKWB010048023">
    <property type="protein sequence ID" value="CAL4166352.1"/>
    <property type="molecule type" value="Genomic_DNA"/>
</dbReference>
<accession>A0AAV2S7T1</accession>
<dbReference type="GO" id="GO:0031267">
    <property type="term" value="F:small GTPase binding"/>
    <property type="evidence" value="ECO:0007669"/>
    <property type="project" value="InterPro"/>
</dbReference>
<feature type="region of interest" description="Disordered" evidence="1">
    <location>
        <begin position="144"/>
        <end position="168"/>
    </location>
</feature>
<dbReference type="GO" id="GO:0042391">
    <property type="term" value="P:regulation of membrane potential"/>
    <property type="evidence" value="ECO:0007669"/>
    <property type="project" value="TreeGrafter"/>
</dbReference>
<dbReference type="GO" id="GO:0048167">
    <property type="term" value="P:regulation of synaptic plasticity"/>
    <property type="evidence" value="ECO:0007669"/>
    <property type="project" value="TreeGrafter"/>
</dbReference>
<dbReference type="AlphaFoldDB" id="A0AAV2S7T1"/>
<dbReference type="InterPro" id="IPR013083">
    <property type="entry name" value="Znf_RING/FYVE/PHD"/>
</dbReference>
<evidence type="ECO:0000256" key="1">
    <source>
        <dbReference type="SAM" id="MobiDB-lite"/>
    </source>
</evidence>
<organism evidence="2 3">
    <name type="scientific">Meganyctiphanes norvegica</name>
    <name type="common">Northern krill</name>
    <name type="synonym">Thysanopoda norvegica</name>
    <dbReference type="NCBI Taxonomy" id="48144"/>
    <lineage>
        <taxon>Eukaryota</taxon>
        <taxon>Metazoa</taxon>
        <taxon>Ecdysozoa</taxon>
        <taxon>Arthropoda</taxon>
        <taxon>Crustacea</taxon>
        <taxon>Multicrustacea</taxon>
        <taxon>Malacostraca</taxon>
        <taxon>Eumalacostraca</taxon>
        <taxon>Eucarida</taxon>
        <taxon>Euphausiacea</taxon>
        <taxon>Euphausiidae</taxon>
        <taxon>Meganyctiphanes</taxon>
    </lineage>
</organism>
<gene>
    <name evidence="2" type="ORF">MNOR_LOCUS33397</name>
</gene>
<sequence length="168" mass="17190">RNTPPITTPTAPNVGLPGASSSPVHSPGTGIRQGSASSLGSGHEGVARHGSSGSLGAASLVHEEGGKISMASVAVAAAAVSKMSRPSATTCRVCVKSLSNGEFFKVCSECNMKVCEDCASYSTSSSGGEEEIWNCSICRRKLSSRAKTEQPPSCETPTTTQPPQMTPF</sequence>
<keyword evidence="3" id="KW-1185">Reference proteome</keyword>
<name>A0AAV2S7T1_MEGNR</name>
<reference evidence="2 3" key="1">
    <citation type="submission" date="2024-05" db="EMBL/GenBank/DDBJ databases">
        <authorList>
            <person name="Wallberg A."/>
        </authorList>
    </citation>
    <scope>NUCLEOTIDE SEQUENCE [LARGE SCALE GENOMIC DNA]</scope>
</reference>
<feature type="region of interest" description="Disordered" evidence="1">
    <location>
        <begin position="1"/>
        <end position="52"/>
    </location>
</feature>
<comment type="caution">
    <text evidence="2">The sequence shown here is derived from an EMBL/GenBank/DDBJ whole genome shotgun (WGS) entry which is preliminary data.</text>
</comment>
<dbReference type="InterPro" id="IPR011011">
    <property type="entry name" value="Znf_FYVE_PHD"/>
</dbReference>